<dbReference type="EMBL" id="CP071090">
    <property type="protein sequence ID" value="QSQ25944.1"/>
    <property type="molecule type" value="Genomic_DNA"/>
</dbReference>
<accession>A0ABX7P616</accession>
<dbReference type="Pfam" id="PF01408">
    <property type="entry name" value="GFO_IDH_MocA"/>
    <property type="match status" value="1"/>
</dbReference>
<dbReference type="Gene3D" id="3.40.50.720">
    <property type="entry name" value="NAD(P)-binding Rossmann-like Domain"/>
    <property type="match status" value="1"/>
</dbReference>
<dbReference type="InterPro" id="IPR051450">
    <property type="entry name" value="Gfo/Idh/MocA_Oxidoreductases"/>
</dbReference>
<evidence type="ECO:0000313" key="3">
    <source>
        <dbReference type="EMBL" id="QSQ25944.1"/>
    </source>
</evidence>
<evidence type="ECO:0000313" key="4">
    <source>
        <dbReference type="Proteomes" id="UP000662747"/>
    </source>
</evidence>
<dbReference type="Proteomes" id="UP000662747">
    <property type="component" value="Chromosome"/>
</dbReference>
<dbReference type="PANTHER" id="PTHR43377">
    <property type="entry name" value="BILIVERDIN REDUCTASE A"/>
    <property type="match status" value="1"/>
</dbReference>
<dbReference type="SUPFAM" id="SSF55347">
    <property type="entry name" value="Glyceraldehyde-3-phosphate dehydrogenase-like, C-terminal domain"/>
    <property type="match status" value="1"/>
</dbReference>
<dbReference type="InterPro" id="IPR036291">
    <property type="entry name" value="NAD(P)-bd_dom_sf"/>
</dbReference>
<proteinExistence type="predicted"/>
<dbReference type="RefSeq" id="WP_206727495.1">
    <property type="nucleotide sequence ID" value="NZ_CP071090.1"/>
</dbReference>
<name>A0ABX7P616_9BACT</name>
<dbReference type="InterPro" id="IPR000683">
    <property type="entry name" value="Gfo/Idh/MocA-like_OxRdtase_N"/>
</dbReference>
<reference evidence="3 4" key="1">
    <citation type="submission" date="2021-02" db="EMBL/GenBank/DDBJ databases">
        <title>De Novo genome assembly of isolated myxobacteria.</title>
        <authorList>
            <person name="Stevens D.C."/>
        </authorList>
    </citation>
    <scope>NUCLEOTIDE SEQUENCE [LARGE SCALE GENOMIC DNA]</scope>
    <source>
        <strain evidence="4">SCPEA02</strain>
    </source>
</reference>
<sequence>MKPLPRLGLVGLGDAGRHHARALDALQAEGLCQWTALCARDAARMAAFAASVAAPAGIGAFDSLEALLASRACDALILATPDGLHAEQVRACAAAGVHVLCEKPLALDGVSAQAAWDACRAAGVHLGVGYHLRHHAGHRLMRAELAERVGTVRHVDLRWTWPDPASQGWRAQGHGARWWSLAALGTHALDLAGWLVDRPLTVASASLWPEDGVDRAAEVLLRGDGGLLVHVFVSVELRTVSRISIVGTAGELEALGTLGARGAGTLTWRAPREEPRAVPFTTVDPYREQLRAFLTALRDGSEPSASGEDGLRNVRWLEQLGPAAHAGASKG</sequence>
<organism evidence="3 4">
    <name type="scientific">Pyxidicoccus parkwayensis</name>
    <dbReference type="NCBI Taxonomy" id="2813578"/>
    <lineage>
        <taxon>Bacteria</taxon>
        <taxon>Pseudomonadati</taxon>
        <taxon>Myxococcota</taxon>
        <taxon>Myxococcia</taxon>
        <taxon>Myxococcales</taxon>
        <taxon>Cystobacterineae</taxon>
        <taxon>Myxococcaceae</taxon>
        <taxon>Pyxidicoccus</taxon>
    </lineage>
</organism>
<evidence type="ECO:0000259" key="1">
    <source>
        <dbReference type="Pfam" id="PF01408"/>
    </source>
</evidence>
<dbReference type="Gene3D" id="3.30.360.10">
    <property type="entry name" value="Dihydrodipicolinate Reductase, domain 2"/>
    <property type="match status" value="1"/>
</dbReference>
<feature type="domain" description="Gfo/Idh/MocA-like oxidoreductase N-terminal" evidence="1">
    <location>
        <begin position="6"/>
        <end position="130"/>
    </location>
</feature>
<evidence type="ECO:0000259" key="2">
    <source>
        <dbReference type="Pfam" id="PF22725"/>
    </source>
</evidence>
<keyword evidence="4" id="KW-1185">Reference proteome</keyword>
<dbReference type="PANTHER" id="PTHR43377:SF1">
    <property type="entry name" value="BILIVERDIN REDUCTASE A"/>
    <property type="match status" value="1"/>
</dbReference>
<dbReference type="SUPFAM" id="SSF51735">
    <property type="entry name" value="NAD(P)-binding Rossmann-fold domains"/>
    <property type="match status" value="1"/>
</dbReference>
<protein>
    <submittedName>
        <fullName evidence="3">Gfo/Idh/MocA family oxidoreductase</fullName>
    </submittedName>
</protein>
<gene>
    <name evidence="3" type="ORF">JY651_13860</name>
</gene>
<dbReference type="InterPro" id="IPR055170">
    <property type="entry name" value="GFO_IDH_MocA-like_dom"/>
</dbReference>
<feature type="domain" description="GFO/IDH/MocA-like oxidoreductase" evidence="2">
    <location>
        <begin position="147"/>
        <end position="253"/>
    </location>
</feature>
<dbReference type="Pfam" id="PF22725">
    <property type="entry name" value="GFO_IDH_MocA_C3"/>
    <property type="match status" value="1"/>
</dbReference>